<evidence type="ECO:0000256" key="2">
    <source>
        <dbReference type="SAM" id="SignalP"/>
    </source>
</evidence>
<sequence>MNNLFIGFACLLFASVVFAYTPRECSKASDCGPNECCVVGMDRYSIPRCESLGEKGSTCIVGNEPEDKVLSYPDGVKEVFGVYRLYCPCEESLTCSRAKCMERFSLPRCKPMGTSDDECLVDNEPEDKELYYPNKMMNVTAVYRMFCPCEDGLACSEAKCISNTVGKE</sequence>
<dbReference type="GO" id="GO:0090729">
    <property type="term" value="F:toxin activity"/>
    <property type="evidence" value="ECO:0007669"/>
    <property type="project" value="UniProtKB-KW"/>
</dbReference>
<proteinExistence type="predicted"/>
<accession>A0A8T0FHP6</accession>
<evidence type="ECO:0000313" key="3">
    <source>
        <dbReference type="EMBL" id="KAF8789748.1"/>
    </source>
</evidence>
<keyword evidence="1" id="KW-0800">Toxin</keyword>
<dbReference type="PANTHER" id="PTHR18821">
    <property type="entry name" value="PROKINETICIN"/>
    <property type="match status" value="1"/>
</dbReference>
<dbReference type="AlphaFoldDB" id="A0A8T0FHP6"/>
<name>A0A8T0FHP6_ARGBR</name>
<dbReference type="InterPro" id="IPR009523">
    <property type="entry name" value="Prokineticin"/>
</dbReference>
<organism evidence="3 4">
    <name type="scientific">Argiope bruennichi</name>
    <name type="common">Wasp spider</name>
    <name type="synonym">Aranea bruennichi</name>
    <dbReference type="NCBI Taxonomy" id="94029"/>
    <lineage>
        <taxon>Eukaryota</taxon>
        <taxon>Metazoa</taxon>
        <taxon>Ecdysozoa</taxon>
        <taxon>Arthropoda</taxon>
        <taxon>Chelicerata</taxon>
        <taxon>Arachnida</taxon>
        <taxon>Araneae</taxon>
        <taxon>Araneomorphae</taxon>
        <taxon>Entelegynae</taxon>
        <taxon>Araneoidea</taxon>
        <taxon>Araneidae</taxon>
        <taxon>Argiope</taxon>
    </lineage>
</organism>
<dbReference type="Proteomes" id="UP000807504">
    <property type="component" value="Unassembled WGS sequence"/>
</dbReference>
<dbReference type="EMBL" id="JABXBU010000012">
    <property type="protein sequence ID" value="KAF8789748.1"/>
    <property type="molecule type" value="Genomic_DNA"/>
</dbReference>
<protein>
    <submittedName>
        <fullName evidence="3">Astakine like protein</fullName>
    </submittedName>
</protein>
<dbReference type="PANTHER" id="PTHR18821:SF2">
    <property type="entry name" value="DICKKOPF-RELATED PROTEIN 3-LIKE"/>
    <property type="match status" value="1"/>
</dbReference>
<keyword evidence="4" id="KW-1185">Reference proteome</keyword>
<gene>
    <name evidence="3" type="ORF">HNY73_007665</name>
</gene>
<evidence type="ECO:0000313" key="4">
    <source>
        <dbReference type="Proteomes" id="UP000807504"/>
    </source>
</evidence>
<dbReference type="Gene3D" id="2.10.80.10">
    <property type="entry name" value="Lipase, subunit A"/>
    <property type="match status" value="2"/>
</dbReference>
<comment type="caution">
    <text evidence="3">The sequence shown here is derived from an EMBL/GenBank/DDBJ whole genome shotgun (WGS) entry which is preliminary data.</text>
</comment>
<keyword evidence="2" id="KW-0732">Signal</keyword>
<reference evidence="3" key="2">
    <citation type="submission" date="2020-06" db="EMBL/GenBank/DDBJ databases">
        <authorList>
            <person name="Sheffer M."/>
        </authorList>
    </citation>
    <scope>NUCLEOTIDE SEQUENCE</scope>
</reference>
<reference evidence="3" key="1">
    <citation type="journal article" date="2020" name="bioRxiv">
        <title>Chromosome-level reference genome of the European wasp spider Argiope bruennichi: a resource for studies on range expansion and evolutionary adaptation.</title>
        <authorList>
            <person name="Sheffer M.M."/>
            <person name="Hoppe A."/>
            <person name="Krehenwinkel H."/>
            <person name="Uhl G."/>
            <person name="Kuss A.W."/>
            <person name="Jensen L."/>
            <person name="Jensen C."/>
            <person name="Gillespie R.G."/>
            <person name="Hoff K.J."/>
            <person name="Prost S."/>
        </authorList>
    </citation>
    <scope>NUCLEOTIDE SEQUENCE</scope>
</reference>
<evidence type="ECO:0000256" key="1">
    <source>
        <dbReference type="ARBA" id="ARBA00022656"/>
    </source>
</evidence>
<feature type="chain" id="PRO_5035911349" evidence="2">
    <location>
        <begin position="20"/>
        <end position="168"/>
    </location>
</feature>
<feature type="signal peptide" evidence="2">
    <location>
        <begin position="1"/>
        <end position="19"/>
    </location>
</feature>